<gene>
    <name evidence="1" type="ORF">LCGC14_2607000</name>
</gene>
<evidence type="ECO:0000313" key="1">
    <source>
        <dbReference type="EMBL" id="KKL05338.1"/>
    </source>
</evidence>
<proteinExistence type="predicted"/>
<feature type="non-terminal residue" evidence="1">
    <location>
        <position position="1"/>
    </location>
</feature>
<dbReference type="EMBL" id="LAZR01044160">
    <property type="protein sequence ID" value="KKL05338.1"/>
    <property type="molecule type" value="Genomic_DNA"/>
</dbReference>
<sequence length="49" mass="5484">SEIGTVDRQLRIMDKMDTPGNDWGGTTIMLLCQIYEHEFTQADQATPGV</sequence>
<organism evidence="1">
    <name type="scientific">marine sediment metagenome</name>
    <dbReference type="NCBI Taxonomy" id="412755"/>
    <lineage>
        <taxon>unclassified sequences</taxon>
        <taxon>metagenomes</taxon>
        <taxon>ecological metagenomes</taxon>
    </lineage>
</organism>
<dbReference type="AlphaFoldDB" id="A0A0F9CZS6"/>
<protein>
    <submittedName>
        <fullName evidence="1">Uncharacterized protein</fullName>
    </submittedName>
</protein>
<name>A0A0F9CZS6_9ZZZZ</name>
<comment type="caution">
    <text evidence="1">The sequence shown here is derived from an EMBL/GenBank/DDBJ whole genome shotgun (WGS) entry which is preliminary data.</text>
</comment>
<reference evidence="1" key="1">
    <citation type="journal article" date="2015" name="Nature">
        <title>Complex archaea that bridge the gap between prokaryotes and eukaryotes.</title>
        <authorList>
            <person name="Spang A."/>
            <person name="Saw J.H."/>
            <person name="Jorgensen S.L."/>
            <person name="Zaremba-Niedzwiedzka K."/>
            <person name="Martijn J."/>
            <person name="Lind A.E."/>
            <person name="van Eijk R."/>
            <person name="Schleper C."/>
            <person name="Guy L."/>
            <person name="Ettema T.J."/>
        </authorList>
    </citation>
    <scope>NUCLEOTIDE SEQUENCE</scope>
</reference>
<accession>A0A0F9CZS6</accession>